<dbReference type="InterPro" id="IPR025326">
    <property type="entry name" value="DUF4232"/>
</dbReference>
<evidence type="ECO:0000259" key="3">
    <source>
        <dbReference type="Pfam" id="PF14016"/>
    </source>
</evidence>
<sequence>MVIMRARGIVALLPLVTVVAMTGCGARPAHPGEGTSSPATTTVRPTPTTASAAADCPETGVRLTTDSVDVAMGLRVMRVELANCGDRPYALDGYPRVRVLDEDREPLDVRAERGSADIATVDGFDDPPEAITLRPGEHAETLLMWRNTNASMNAPVVGEYLRIAPARGRPWQPVVPVGRERGSSRQDRDAITMNLGSTAKLGVRAWYR</sequence>
<organism evidence="4 5">
    <name type="scientific">Actinopolyspora xinjiangensis</name>
    <dbReference type="NCBI Taxonomy" id="405564"/>
    <lineage>
        <taxon>Bacteria</taxon>
        <taxon>Bacillati</taxon>
        <taxon>Actinomycetota</taxon>
        <taxon>Actinomycetes</taxon>
        <taxon>Actinopolysporales</taxon>
        <taxon>Actinopolysporaceae</taxon>
        <taxon>Actinopolyspora</taxon>
    </lineage>
</organism>
<dbReference type="EMBL" id="FNJR01000003">
    <property type="protein sequence ID" value="SDP37596.1"/>
    <property type="molecule type" value="Genomic_DNA"/>
</dbReference>
<feature type="chain" id="PRO_5038740693" description="DUF4232 domain-containing protein" evidence="2">
    <location>
        <begin position="23"/>
        <end position="208"/>
    </location>
</feature>
<keyword evidence="2" id="KW-0732">Signal</keyword>
<reference evidence="5" key="1">
    <citation type="submission" date="2016-10" db="EMBL/GenBank/DDBJ databases">
        <authorList>
            <person name="Varghese N."/>
            <person name="Submissions S."/>
        </authorList>
    </citation>
    <scope>NUCLEOTIDE SEQUENCE [LARGE SCALE GENOMIC DNA]</scope>
    <source>
        <strain evidence="5">DSM 46732</strain>
    </source>
</reference>
<feature type="compositionally biased region" description="Low complexity" evidence="1">
    <location>
        <begin position="35"/>
        <end position="53"/>
    </location>
</feature>
<proteinExistence type="predicted"/>
<evidence type="ECO:0000256" key="1">
    <source>
        <dbReference type="SAM" id="MobiDB-lite"/>
    </source>
</evidence>
<evidence type="ECO:0000256" key="2">
    <source>
        <dbReference type="SAM" id="SignalP"/>
    </source>
</evidence>
<evidence type="ECO:0000313" key="4">
    <source>
        <dbReference type="EMBL" id="SDP37596.1"/>
    </source>
</evidence>
<dbReference type="Pfam" id="PF14016">
    <property type="entry name" value="DUF4232"/>
    <property type="match status" value="1"/>
</dbReference>
<keyword evidence="5" id="KW-1185">Reference proteome</keyword>
<feature type="signal peptide" evidence="2">
    <location>
        <begin position="1"/>
        <end position="22"/>
    </location>
</feature>
<accession>A0A1H0S8T0</accession>
<protein>
    <recommendedName>
        <fullName evidence="3">DUF4232 domain-containing protein</fullName>
    </recommendedName>
</protein>
<feature type="region of interest" description="Disordered" evidence="1">
    <location>
        <begin position="28"/>
        <end position="53"/>
    </location>
</feature>
<dbReference type="Proteomes" id="UP000199497">
    <property type="component" value="Unassembled WGS sequence"/>
</dbReference>
<feature type="domain" description="DUF4232" evidence="3">
    <location>
        <begin position="56"/>
        <end position="180"/>
    </location>
</feature>
<dbReference type="PROSITE" id="PS51257">
    <property type="entry name" value="PROKAR_LIPOPROTEIN"/>
    <property type="match status" value="1"/>
</dbReference>
<dbReference type="AlphaFoldDB" id="A0A1H0S8T0"/>
<name>A0A1H0S8T0_9ACTN</name>
<gene>
    <name evidence="4" type="ORF">SAMN04487905_103415</name>
</gene>
<evidence type="ECO:0000313" key="5">
    <source>
        <dbReference type="Proteomes" id="UP000199497"/>
    </source>
</evidence>